<keyword evidence="10 18" id="KW-0413">Isomerase</keyword>
<dbReference type="PROSITE" id="PS00396">
    <property type="entry name" value="TOPO_IA_1"/>
    <property type="match status" value="1"/>
</dbReference>
<dbReference type="InterPro" id="IPR034149">
    <property type="entry name" value="TOPRIM_TopoI"/>
</dbReference>
<sequence length="706" mass="79585">MSNLVIVESPTKAKTLTRFLGGGYIVEATMGHLRDLPEKKIGIDVKNNFAPTYEVIAKKKDSLAKIKKLAESAEKIYLATDPDREGEAIAWHVKELLRSSNVKNQKSKNKNEAETNFKRIAFHEITETAIRDALASPHEIDMPLVDAQQARRALDRLVGYKLSPLLWRKVKRGLSAGRVQSVAVKIIVEREREIQSFQAVEYWEIFVDLQKIIGPDEPSLTAKLTEINGVKANIKDKTQADPVITKLNAAAYKVFSLDSRDSYRTPPPPFTTSLLQQNAANRFGWTAKKTMQLAQSLYEQGLITYHRTDSTNLSEQAIKMVRDYILATYSQDYLPETPRLYKTKSKVAQEAHEAIRPTDIAQNVPASLGRDETKLYDLVWKRFTACQMNPAKFLETTVKVAASCDRDNFLLETKGSVPVFDGWLKLYGAGFKENIGTEEEQAPQQKLPALAVGDLLKLLKLNPFQKFTQPPNRYTEATLIKKLEELSIGRPSTYAPILTTIQGRQYVERVDPKTGLPPGRALKPTTLGMAVNDFLIQYFSNIVDYQFTARMEENLDEIANGQKQWIPVIREFYDPFEKQLAGVGDVQKVKIELEETGEMCPECKEGKLVIRLGRFGKFISCSRFPDCKYRAPLVQKVQGLKCPTDGGEIVLRKTKKGKIFYGCVNWPKCKWASWTKPKVAAEIDPTKPKTTIDTDLAHPGESTSKT</sequence>
<dbReference type="Gene3D" id="3.30.65.10">
    <property type="entry name" value="Bacterial Topoisomerase I, domain 1"/>
    <property type="match status" value="2"/>
</dbReference>
<evidence type="ECO:0000256" key="8">
    <source>
        <dbReference type="ARBA" id="ARBA00023029"/>
    </source>
</evidence>
<feature type="region of interest" description="Disordered" evidence="15">
    <location>
        <begin position="685"/>
        <end position="706"/>
    </location>
</feature>
<dbReference type="Proteomes" id="UP000034107">
    <property type="component" value="Unassembled WGS sequence"/>
</dbReference>
<evidence type="ECO:0000259" key="17">
    <source>
        <dbReference type="PROSITE" id="PS52039"/>
    </source>
</evidence>
<organism evidence="18 19">
    <name type="scientific">Candidatus Nomurabacteria bacterium GW2011_GWA1_46_11</name>
    <dbReference type="NCBI Taxonomy" id="1618732"/>
    <lineage>
        <taxon>Bacteria</taxon>
        <taxon>Candidatus Nomuraibacteriota</taxon>
    </lineage>
</organism>
<dbReference type="PROSITE" id="PS52039">
    <property type="entry name" value="TOPO_IA_2"/>
    <property type="match status" value="1"/>
</dbReference>
<dbReference type="InterPro" id="IPR013824">
    <property type="entry name" value="Topo_IA_cen_sub1"/>
</dbReference>
<dbReference type="InterPro" id="IPR023405">
    <property type="entry name" value="Topo_IA_core_domain"/>
</dbReference>
<evidence type="ECO:0000256" key="2">
    <source>
        <dbReference type="ARBA" id="ARBA00009446"/>
    </source>
</evidence>
<keyword evidence="6" id="KW-0862">Zinc</keyword>
<dbReference type="SMART" id="SM00436">
    <property type="entry name" value="TOP1Bc"/>
    <property type="match status" value="1"/>
</dbReference>
<evidence type="ECO:0000256" key="3">
    <source>
        <dbReference type="ARBA" id="ARBA00012891"/>
    </source>
</evidence>
<dbReference type="GO" id="GO:0008270">
    <property type="term" value="F:zinc ion binding"/>
    <property type="evidence" value="ECO:0007669"/>
    <property type="project" value="UniProtKB-KW"/>
</dbReference>
<keyword evidence="5" id="KW-0863">Zinc-finger</keyword>
<dbReference type="AlphaFoldDB" id="A0A0G1NNB3"/>
<dbReference type="Pfam" id="PF01131">
    <property type="entry name" value="Topoisom_bac"/>
    <property type="match status" value="1"/>
</dbReference>
<dbReference type="Gene3D" id="1.10.290.10">
    <property type="entry name" value="Topoisomerase I, domain 4"/>
    <property type="match status" value="1"/>
</dbReference>
<keyword evidence="4" id="KW-0479">Metal-binding</keyword>
<dbReference type="SUPFAM" id="SSF56712">
    <property type="entry name" value="Prokaryotic type I DNA topoisomerase"/>
    <property type="match status" value="1"/>
</dbReference>
<comment type="catalytic activity">
    <reaction evidence="1">
        <text>ATP-independent breakage of single-stranded DNA, followed by passage and rejoining.</text>
        <dbReference type="EC" id="5.6.2.1"/>
    </reaction>
</comment>
<dbReference type="PRINTS" id="PR00417">
    <property type="entry name" value="PRTPISMRASEI"/>
</dbReference>
<feature type="non-terminal residue" evidence="18">
    <location>
        <position position="706"/>
    </location>
</feature>
<dbReference type="GO" id="GO:0003677">
    <property type="term" value="F:DNA binding"/>
    <property type="evidence" value="ECO:0007669"/>
    <property type="project" value="UniProtKB-KW"/>
</dbReference>
<evidence type="ECO:0000313" key="19">
    <source>
        <dbReference type="Proteomes" id="UP000034107"/>
    </source>
</evidence>
<accession>A0A0G1NNB3</accession>
<name>A0A0G1NNB3_9BACT</name>
<evidence type="ECO:0000256" key="5">
    <source>
        <dbReference type="ARBA" id="ARBA00022771"/>
    </source>
</evidence>
<evidence type="ECO:0000256" key="6">
    <source>
        <dbReference type="ARBA" id="ARBA00022833"/>
    </source>
</evidence>
<dbReference type="InterPro" id="IPR000380">
    <property type="entry name" value="Topo_IA"/>
</dbReference>
<feature type="domain" description="Toprim" evidence="16">
    <location>
        <begin position="2"/>
        <end position="125"/>
    </location>
</feature>
<dbReference type="HAMAP" id="MF_00952">
    <property type="entry name" value="Topoisom_1_prok"/>
    <property type="match status" value="1"/>
</dbReference>
<dbReference type="GO" id="GO:0005694">
    <property type="term" value="C:chromosome"/>
    <property type="evidence" value="ECO:0007669"/>
    <property type="project" value="InterPro"/>
</dbReference>
<dbReference type="Gene3D" id="3.40.50.140">
    <property type="match status" value="1"/>
</dbReference>
<dbReference type="SUPFAM" id="SSF57783">
    <property type="entry name" value="Zinc beta-ribbon"/>
    <property type="match status" value="1"/>
</dbReference>
<keyword evidence="8" id="KW-0799">Topoisomerase</keyword>
<dbReference type="InterPro" id="IPR006171">
    <property type="entry name" value="TOPRIM_dom"/>
</dbReference>
<dbReference type="SMART" id="SM00493">
    <property type="entry name" value="TOPRIM"/>
    <property type="match status" value="1"/>
</dbReference>
<proteinExistence type="inferred from homology"/>
<evidence type="ECO:0000256" key="13">
    <source>
        <dbReference type="ARBA" id="ARBA00032235"/>
    </source>
</evidence>
<dbReference type="SMART" id="SM00437">
    <property type="entry name" value="TOP1Ac"/>
    <property type="match status" value="1"/>
</dbReference>
<dbReference type="EC" id="5.6.2.1" evidence="3"/>
<dbReference type="InterPro" id="IPR013825">
    <property type="entry name" value="Topo_IA_cen_sub2"/>
</dbReference>
<dbReference type="InterPro" id="IPR003602">
    <property type="entry name" value="Topo_IA_DNA-bd_dom"/>
</dbReference>
<dbReference type="PROSITE" id="PS50880">
    <property type="entry name" value="TOPRIM"/>
    <property type="match status" value="1"/>
</dbReference>
<dbReference type="Pfam" id="PF01751">
    <property type="entry name" value="Toprim"/>
    <property type="match status" value="1"/>
</dbReference>
<evidence type="ECO:0000259" key="16">
    <source>
        <dbReference type="PROSITE" id="PS50880"/>
    </source>
</evidence>
<dbReference type="InterPro" id="IPR013497">
    <property type="entry name" value="Topo_IA_cen"/>
</dbReference>
<dbReference type="NCBIfam" id="TIGR01051">
    <property type="entry name" value="topA_bact"/>
    <property type="match status" value="1"/>
</dbReference>
<dbReference type="InterPro" id="IPR003601">
    <property type="entry name" value="Topo_IA_2"/>
</dbReference>
<evidence type="ECO:0000256" key="1">
    <source>
        <dbReference type="ARBA" id="ARBA00000213"/>
    </source>
</evidence>
<feature type="domain" description="Topo IA-type catalytic" evidence="17">
    <location>
        <begin position="141"/>
        <end position="580"/>
    </location>
</feature>
<evidence type="ECO:0000256" key="11">
    <source>
        <dbReference type="ARBA" id="ARBA00030003"/>
    </source>
</evidence>
<dbReference type="Gene3D" id="2.70.20.10">
    <property type="entry name" value="Topoisomerase I, domain 3"/>
    <property type="match status" value="1"/>
</dbReference>
<protein>
    <recommendedName>
        <fullName evidence="3">DNA topoisomerase</fullName>
        <ecNumber evidence="3">5.6.2.1</ecNumber>
    </recommendedName>
    <alternativeName>
        <fullName evidence="14">Omega-protein</fullName>
    </alternativeName>
    <alternativeName>
        <fullName evidence="13">Relaxing enzyme</fullName>
    </alternativeName>
    <alternativeName>
        <fullName evidence="11">Swivelase</fullName>
    </alternativeName>
    <alternativeName>
        <fullName evidence="12">Untwisting enzyme</fullName>
    </alternativeName>
</protein>
<evidence type="ECO:0000313" key="18">
    <source>
        <dbReference type="EMBL" id="KKU21941.1"/>
    </source>
</evidence>
<evidence type="ECO:0000256" key="14">
    <source>
        <dbReference type="ARBA" id="ARBA00032877"/>
    </source>
</evidence>
<evidence type="ECO:0000256" key="15">
    <source>
        <dbReference type="SAM" id="MobiDB-lite"/>
    </source>
</evidence>
<dbReference type="Gene3D" id="1.10.460.10">
    <property type="entry name" value="Topoisomerase I, domain 2"/>
    <property type="match status" value="1"/>
</dbReference>
<evidence type="ECO:0000256" key="7">
    <source>
        <dbReference type="ARBA" id="ARBA00022842"/>
    </source>
</evidence>
<evidence type="ECO:0000256" key="4">
    <source>
        <dbReference type="ARBA" id="ARBA00022723"/>
    </source>
</evidence>
<comment type="caution">
    <text evidence="18">The sequence shown here is derived from an EMBL/GenBank/DDBJ whole genome shotgun (WGS) entry which is preliminary data.</text>
</comment>
<dbReference type="GO" id="GO:0003917">
    <property type="term" value="F:DNA topoisomerase type I (single strand cut, ATP-independent) activity"/>
    <property type="evidence" value="ECO:0007669"/>
    <property type="project" value="UniProtKB-EC"/>
</dbReference>
<reference evidence="18 19" key="1">
    <citation type="journal article" date="2015" name="Nature">
        <title>rRNA introns, odd ribosomes, and small enigmatic genomes across a large radiation of phyla.</title>
        <authorList>
            <person name="Brown C.T."/>
            <person name="Hug L.A."/>
            <person name="Thomas B.C."/>
            <person name="Sharon I."/>
            <person name="Castelle C.J."/>
            <person name="Singh A."/>
            <person name="Wilkins M.J."/>
            <person name="Williams K.H."/>
            <person name="Banfield J.F."/>
        </authorList>
    </citation>
    <scope>NUCLEOTIDE SEQUENCE [LARGE SCALE GENOMIC DNA]</scope>
</reference>
<dbReference type="InterPro" id="IPR013826">
    <property type="entry name" value="Topo_IA_cen_sub3"/>
</dbReference>
<evidence type="ECO:0000256" key="9">
    <source>
        <dbReference type="ARBA" id="ARBA00023125"/>
    </source>
</evidence>
<dbReference type="PANTHER" id="PTHR42785:SF1">
    <property type="entry name" value="DNA TOPOISOMERASE"/>
    <property type="match status" value="1"/>
</dbReference>
<comment type="similarity">
    <text evidence="2">Belongs to the type IA topoisomerase family.</text>
</comment>
<feature type="compositionally biased region" description="Basic and acidic residues" evidence="15">
    <location>
        <begin position="685"/>
        <end position="698"/>
    </location>
</feature>
<dbReference type="EMBL" id="LCLS01000009">
    <property type="protein sequence ID" value="KKU21941.1"/>
    <property type="molecule type" value="Genomic_DNA"/>
</dbReference>
<keyword evidence="9" id="KW-0238">DNA-binding</keyword>
<evidence type="ECO:0000256" key="10">
    <source>
        <dbReference type="ARBA" id="ARBA00023235"/>
    </source>
</evidence>
<dbReference type="GO" id="GO:0006265">
    <property type="term" value="P:DNA topological change"/>
    <property type="evidence" value="ECO:0007669"/>
    <property type="project" value="InterPro"/>
</dbReference>
<dbReference type="CDD" id="cd03363">
    <property type="entry name" value="TOPRIM_TopoIA_TopoI"/>
    <property type="match status" value="1"/>
</dbReference>
<evidence type="ECO:0000256" key="12">
    <source>
        <dbReference type="ARBA" id="ARBA00031985"/>
    </source>
</evidence>
<dbReference type="CDD" id="cd00186">
    <property type="entry name" value="TOP1Ac"/>
    <property type="match status" value="1"/>
</dbReference>
<dbReference type="Pfam" id="PF01396">
    <property type="entry name" value="Zn_ribbon_Top1"/>
    <property type="match status" value="2"/>
</dbReference>
<dbReference type="PANTHER" id="PTHR42785">
    <property type="entry name" value="DNA TOPOISOMERASE, TYPE IA, CORE"/>
    <property type="match status" value="1"/>
</dbReference>
<keyword evidence="7" id="KW-0460">Magnesium</keyword>
<dbReference type="InterPro" id="IPR023406">
    <property type="entry name" value="Topo_IA_AS"/>
</dbReference>
<dbReference type="InterPro" id="IPR028612">
    <property type="entry name" value="Topoisom_1_IA"/>
</dbReference>
<gene>
    <name evidence="18" type="ORF">UX31_C0009G0019</name>
</gene>
<dbReference type="InterPro" id="IPR013498">
    <property type="entry name" value="Topo_IA_Znf"/>
</dbReference>
<dbReference type="InterPro" id="IPR005733">
    <property type="entry name" value="TopoI_bac-type"/>
</dbReference>